<organism evidence="3 4">
    <name type="scientific">Neptunomonas qingdaonensis</name>
    <dbReference type="NCBI Taxonomy" id="1045558"/>
    <lineage>
        <taxon>Bacteria</taxon>
        <taxon>Pseudomonadati</taxon>
        <taxon>Pseudomonadota</taxon>
        <taxon>Gammaproteobacteria</taxon>
        <taxon>Oceanospirillales</taxon>
        <taxon>Oceanospirillaceae</taxon>
        <taxon>Neptunomonas</taxon>
    </lineage>
</organism>
<sequence length="110" mass="11827">MPTLTPQFLIRTLVITFTLLTASQTFAASACKGQTDTACNQNGSCYWVTGYKRSDGANVKGHCRAKPQSSIKESTEVKTTKESKQNTTSDSKTAIKKASAQTAKDTATRS</sequence>
<feature type="region of interest" description="Disordered" evidence="1">
    <location>
        <begin position="54"/>
        <end position="110"/>
    </location>
</feature>
<gene>
    <name evidence="3" type="ORF">SAMN05216175_111131</name>
</gene>
<dbReference type="STRING" id="1045558.SAMN05216175_111131"/>
<dbReference type="RefSeq" id="WP_090729032.1">
    <property type="nucleotide sequence ID" value="NZ_FOOU01000011.1"/>
</dbReference>
<evidence type="ECO:0000313" key="4">
    <source>
        <dbReference type="Proteomes" id="UP000198623"/>
    </source>
</evidence>
<protein>
    <submittedName>
        <fullName evidence="3">Uncharacterized protein</fullName>
    </submittedName>
</protein>
<dbReference type="Proteomes" id="UP000198623">
    <property type="component" value="Unassembled WGS sequence"/>
</dbReference>
<keyword evidence="2" id="KW-0732">Signal</keyword>
<accession>A0A1I2U7I2</accession>
<feature type="compositionally biased region" description="Basic and acidic residues" evidence="1">
    <location>
        <begin position="73"/>
        <end position="84"/>
    </location>
</feature>
<evidence type="ECO:0000313" key="3">
    <source>
        <dbReference type="EMBL" id="SFG70796.1"/>
    </source>
</evidence>
<feature type="chain" id="PRO_5011727481" evidence="2">
    <location>
        <begin position="28"/>
        <end position="110"/>
    </location>
</feature>
<feature type="compositionally biased region" description="Polar residues" evidence="1">
    <location>
        <begin position="99"/>
        <end position="110"/>
    </location>
</feature>
<dbReference type="OrthoDB" id="346235at2"/>
<dbReference type="EMBL" id="FOOU01000011">
    <property type="protein sequence ID" value="SFG70796.1"/>
    <property type="molecule type" value="Genomic_DNA"/>
</dbReference>
<evidence type="ECO:0000256" key="2">
    <source>
        <dbReference type="SAM" id="SignalP"/>
    </source>
</evidence>
<keyword evidence="4" id="KW-1185">Reference proteome</keyword>
<proteinExistence type="predicted"/>
<dbReference type="AlphaFoldDB" id="A0A1I2U7I2"/>
<reference evidence="4" key="1">
    <citation type="submission" date="2016-10" db="EMBL/GenBank/DDBJ databases">
        <authorList>
            <person name="Varghese N."/>
            <person name="Submissions S."/>
        </authorList>
    </citation>
    <scope>NUCLEOTIDE SEQUENCE [LARGE SCALE GENOMIC DNA]</scope>
    <source>
        <strain evidence="4">CGMCC 1.10971</strain>
    </source>
</reference>
<feature type="signal peptide" evidence="2">
    <location>
        <begin position="1"/>
        <end position="27"/>
    </location>
</feature>
<name>A0A1I2U7I2_9GAMM</name>
<evidence type="ECO:0000256" key="1">
    <source>
        <dbReference type="SAM" id="MobiDB-lite"/>
    </source>
</evidence>